<evidence type="ECO:0000256" key="5">
    <source>
        <dbReference type="ARBA" id="ARBA00023180"/>
    </source>
</evidence>
<protein>
    <recommendedName>
        <fullName evidence="7">Fucosyltransferase</fullName>
        <ecNumber evidence="7">2.4.1.-</ecNumber>
    </recommendedName>
</protein>
<dbReference type="GO" id="GO:0008107">
    <property type="term" value="F:galactoside 2-alpha-L-fucosyltransferase activity"/>
    <property type="evidence" value="ECO:0007669"/>
    <property type="project" value="InterPro"/>
</dbReference>
<dbReference type="PANTHER" id="PTHR31889:SF54">
    <property type="entry name" value="FUCOSYLTRANSFERASE"/>
    <property type="match status" value="1"/>
</dbReference>
<evidence type="ECO:0000313" key="8">
    <source>
        <dbReference type="EMBL" id="CAD1827080.1"/>
    </source>
</evidence>
<dbReference type="FunFam" id="3.40.50.11340:FF:000005">
    <property type="entry name" value="Galactoside 2-alpha-L-fucosyltransferase"/>
    <property type="match status" value="1"/>
</dbReference>
<dbReference type="Pfam" id="PF03254">
    <property type="entry name" value="XG_FTase"/>
    <property type="match status" value="1"/>
</dbReference>
<dbReference type="EMBL" id="LR862146">
    <property type="protein sequence ID" value="CAD1827080.1"/>
    <property type="molecule type" value="Genomic_DNA"/>
</dbReference>
<keyword evidence="7" id="KW-0472">Membrane</keyword>
<sequence>MTPRWQLLMEREIENGAEEAAAERKKAGWWRRAVRLELAVICFLISLPLVALLFGGWWSSLALSPLERAAVIEGKASQNVHFATLPNHKTNFSEDYFPLTSTSNHLRKYEAYHKKCGPSTELYRKAIQQLKSGRNVEHTECKYVVWVPFNGLGNRMLSLVSTFLYALLTDRVLLTDVTKGSENLFCEPFPGSSWVVPSNFPIKDMSKINMGAPQSYLNLRDSMVIGNTANVSEDSLPPYVFLPLGSSLFRHNNIFCGYDKIALEKFNWMIVKSDSYFVPAIFLMPIYEDELGRLFPQKESVFHHLGRYLFHPTNRVWGVIRRYYKAYLAKADEKIGIQIRVFPERRSLLRTCMNKSSNVLGMRICYRKQAPESHETLLQMQRDW</sequence>
<evidence type="ECO:0000256" key="7">
    <source>
        <dbReference type="RuleBase" id="RU367004"/>
    </source>
</evidence>
<dbReference type="GO" id="GO:0071555">
    <property type="term" value="P:cell wall organization"/>
    <property type="evidence" value="ECO:0007669"/>
    <property type="project" value="UniProtKB-UniRule"/>
</dbReference>
<dbReference type="GO" id="GO:0042546">
    <property type="term" value="P:cell wall biogenesis"/>
    <property type="evidence" value="ECO:0007669"/>
    <property type="project" value="InterPro"/>
</dbReference>
<evidence type="ECO:0000256" key="6">
    <source>
        <dbReference type="ARBA" id="ARBA00023316"/>
    </source>
</evidence>
<comment type="subcellular location">
    <subcellularLocation>
        <location evidence="7">Golgi apparatus</location>
        <location evidence="7">Golgi stack membrane</location>
        <topology evidence="7">Single-pass type II membrane protein</topology>
    </subcellularLocation>
</comment>
<keyword evidence="7" id="KW-1133">Transmembrane helix</keyword>
<keyword evidence="7" id="KW-0812">Transmembrane</keyword>
<comment type="function">
    <text evidence="7">May be involved in cell wall biosynthesis.</text>
</comment>
<organism evidence="8">
    <name type="scientific">Ananas comosus var. bracteatus</name>
    <name type="common">red pineapple</name>
    <dbReference type="NCBI Taxonomy" id="296719"/>
    <lineage>
        <taxon>Eukaryota</taxon>
        <taxon>Viridiplantae</taxon>
        <taxon>Streptophyta</taxon>
        <taxon>Embryophyta</taxon>
        <taxon>Tracheophyta</taxon>
        <taxon>Spermatophyta</taxon>
        <taxon>Magnoliopsida</taxon>
        <taxon>Liliopsida</taxon>
        <taxon>Poales</taxon>
        <taxon>Bromeliaceae</taxon>
        <taxon>Bromelioideae</taxon>
        <taxon>Ananas</taxon>
    </lineage>
</organism>
<dbReference type="AlphaFoldDB" id="A0A6V7P8C7"/>
<keyword evidence="4 7" id="KW-0333">Golgi apparatus</keyword>
<dbReference type="InterPro" id="IPR004938">
    <property type="entry name" value="XG_FTase"/>
</dbReference>
<name>A0A6V7P8C7_ANACO</name>
<feature type="transmembrane region" description="Helical" evidence="7">
    <location>
        <begin position="34"/>
        <end position="58"/>
    </location>
</feature>
<gene>
    <name evidence="8" type="ORF">CB5_LOCUS10291</name>
</gene>
<proteinExistence type="inferred from homology"/>
<dbReference type="GO" id="GO:0032580">
    <property type="term" value="C:Golgi cisterna membrane"/>
    <property type="evidence" value="ECO:0007669"/>
    <property type="project" value="UniProtKB-SubCell"/>
</dbReference>
<evidence type="ECO:0000256" key="3">
    <source>
        <dbReference type="ARBA" id="ARBA00022679"/>
    </source>
</evidence>
<dbReference type="GO" id="GO:0009969">
    <property type="term" value="P:xyloglucan biosynthetic process"/>
    <property type="evidence" value="ECO:0007669"/>
    <property type="project" value="TreeGrafter"/>
</dbReference>
<dbReference type="PANTHER" id="PTHR31889">
    <property type="entry name" value="FUCOSYLTRANSFERASE 2-RELATED"/>
    <property type="match status" value="1"/>
</dbReference>
<accession>A0A6V7P8C7</accession>
<keyword evidence="5" id="KW-0325">Glycoprotein</keyword>
<dbReference type="Gene3D" id="3.40.50.11340">
    <property type="match status" value="1"/>
</dbReference>
<keyword evidence="6 7" id="KW-0961">Cell wall biogenesis/degradation</keyword>
<evidence type="ECO:0000256" key="2">
    <source>
        <dbReference type="ARBA" id="ARBA00022676"/>
    </source>
</evidence>
<comment type="similarity">
    <text evidence="1 7">Belongs to the glycosyltransferase 37 family.</text>
</comment>
<dbReference type="EC" id="2.4.1.-" evidence="7"/>
<reference evidence="8" key="1">
    <citation type="submission" date="2020-07" db="EMBL/GenBank/DDBJ databases">
        <authorList>
            <person name="Lin J."/>
        </authorList>
    </citation>
    <scope>NUCLEOTIDE SEQUENCE</scope>
</reference>
<keyword evidence="3 7" id="KW-0808">Transferase</keyword>
<keyword evidence="2 7" id="KW-0328">Glycosyltransferase</keyword>
<evidence type="ECO:0000256" key="4">
    <source>
        <dbReference type="ARBA" id="ARBA00023034"/>
    </source>
</evidence>
<evidence type="ECO:0000256" key="1">
    <source>
        <dbReference type="ARBA" id="ARBA00010481"/>
    </source>
</evidence>